<dbReference type="AlphaFoldDB" id="A0AA35TZ10"/>
<keyword evidence="9 11" id="KW-0378">Hydrolase</keyword>
<dbReference type="GO" id="GO:0005737">
    <property type="term" value="C:cytoplasm"/>
    <property type="evidence" value="ECO:0007669"/>
    <property type="project" value="UniProtKB-SubCell"/>
</dbReference>
<dbReference type="GO" id="GO:0043137">
    <property type="term" value="P:DNA replication, removal of RNA primer"/>
    <property type="evidence" value="ECO:0007669"/>
    <property type="project" value="TreeGrafter"/>
</dbReference>
<dbReference type="GO" id="GO:0006298">
    <property type="term" value="P:mismatch repair"/>
    <property type="evidence" value="ECO:0007669"/>
    <property type="project" value="TreeGrafter"/>
</dbReference>
<evidence type="ECO:0000256" key="12">
    <source>
        <dbReference type="RuleBase" id="RU003515"/>
    </source>
</evidence>
<gene>
    <name evidence="15" type="ORF">GBAR_LOCUS30973</name>
</gene>
<protein>
    <recommendedName>
        <fullName evidence="12">Ribonuclease</fullName>
        <ecNumber evidence="12">3.1.26.4</ecNumber>
    </recommendedName>
</protein>
<keyword evidence="7 11" id="KW-0479">Metal-binding</keyword>
<evidence type="ECO:0000256" key="2">
    <source>
        <dbReference type="ARBA" id="ARBA00001946"/>
    </source>
</evidence>
<reference evidence="15" key="1">
    <citation type="submission" date="2023-03" db="EMBL/GenBank/DDBJ databases">
        <authorList>
            <person name="Steffen K."/>
            <person name="Cardenas P."/>
        </authorList>
    </citation>
    <scope>NUCLEOTIDE SEQUENCE</scope>
</reference>
<keyword evidence="10" id="KW-0464">Manganese</keyword>
<dbReference type="InterPro" id="IPR036397">
    <property type="entry name" value="RNaseH_sf"/>
</dbReference>
<evidence type="ECO:0000256" key="5">
    <source>
        <dbReference type="ARBA" id="ARBA00022490"/>
    </source>
</evidence>
<dbReference type="InterPro" id="IPR001352">
    <property type="entry name" value="RNase_HII/HIII"/>
</dbReference>
<dbReference type="PANTHER" id="PTHR10954:SF18">
    <property type="entry name" value="RIBONUCLEASE HII"/>
    <property type="match status" value="1"/>
</dbReference>
<dbReference type="Gene3D" id="3.30.420.10">
    <property type="entry name" value="Ribonuclease H-like superfamily/Ribonuclease H"/>
    <property type="match status" value="1"/>
</dbReference>
<comment type="similarity">
    <text evidence="4 12">Belongs to the RNase HII family.</text>
</comment>
<evidence type="ECO:0000256" key="10">
    <source>
        <dbReference type="ARBA" id="ARBA00023211"/>
    </source>
</evidence>
<feature type="region of interest" description="Disordered" evidence="13">
    <location>
        <begin position="190"/>
        <end position="214"/>
    </location>
</feature>
<comment type="cofactor">
    <cofactor evidence="2">
        <name>Mg(2+)</name>
        <dbReference type="ChEBI" id="CHEBI:18420"/>
    </cofactor>
</comment>
<sequence length="214" mass="22828">MPDLSLEADFRARGFQLIAGVDEAGRGPLAGPVAAAAVILPPGVSGDETCKRLSPARRESAAVAIRRYALAWSVAQVSSREIDHIGIGPAVVQAMMAAVSGLRPPPDGLLLDWVHIKDCDLPYQRIVKGDQKSLSIAAASILAKVSRDREMESAALLYPGYGFASHKGYATADHLRRLADRGPCPIHRRSFHPLNGAPRRDWTTAPAAHSRGSA</sequence>
<keyword evidence="8 11" id="KW-0255">Endonuclease</keyword>
<dbReference type="GO" id="GO:0003723">
    <property type="term" value="F:RNA binding"/>
    <property type="evidence" value="ECO:0007669"/>
    <property type="project" value="UniProtKB-UniRule"/>
</dbReference>
<evidence type="ECO:0000256" key="4">
    <source>
        <dbReference type="ARBA" id="ARBA00007383"/>
    </source>
</evidence>
<keyword evidence="6 11" id="KW-0540">Nuclease</keyword>
<organism evidence="15 16">
    <name type="scientific">Geodia barretti</name>
    <name type="common">Barrett's horny sponge</name>
    <dbReference type="NCBI Taxonomy" id="519541"/>
    <lineage>
        <taxon>Eukaryota</taxon>
        <taxon>Metazoa</taxon>
        <taxon>Porifera</taxon>
        <taxon>Demospongiae</taxon>
        <taxon>Heteroscleromorpha</taxon>
        <taxon>Tetractinellida</taxon>
        <taxon>Astrophorina</taxon>
        <taxon>Geodiidae</taxon>
        <taxon>Geodia</taxon>
    </lineage>
</organism>
<dbReference type="Pfam" id="PF01351">
    <property type="entry name" value="RNase_HII"/>
    <property type="match status" value="1"/>
</dbReference>
<evidence type="ECO:0000259" key="14">
    <source>
        <dbReference type="PROSITE" id="PS51975"/>
    </source>
</evidence>
<dbReference type="EC" id="3.1.26.4" evidence="12"/>
<dbReference type="NCBIfam" id="NF000595">
    <property type="entry name" value="PRK00015.1-3"/>
    <property type="match status" value="1"/>
</dbReference>
<evidence type="ECO:0000256" key="7">
    <source>
        <dbReference type="ARBA" id="ARBA00022723"/>
    </source>
</evidence>
<evidence type="ECO:0000313" key="16">
    <source>
        <dbReference type="Proteomes" id="UP001174909"/>
    </source>
</evidence>
<dbReference type="EMBL" id="CASHTH010004402">
    <property type="protein sequence ID" value="CAI8056879.1"/>
    <property type="molecule type" value="Genomic_DNA"/>
</dbReference>
<dbReference type="InterPro" id="IPR024567">
    <property type="entry name" value="RNase_HII/HIII_dom"/>
</dbReference>
<accession>A0AA35TZ10</accession>
<keyword evidence="16" id="KW-1185">Reference proteome</keyword>
<feature type="binding site" evidence="11">
    <location>
        <position position="112"/>
    </location>
    <ligand>
        <name>a divalent metal cation</name>
        <dbReference type="ChEBI" id="CHEBI:60240"/>
    </ligand>
</feature>
<comment type="caution">
    <text evidence="15">The sequence shown here is derived from an EMBL/GenBank/DDBJ whole genome shotgun (WGS) entry which is preliminary data.</text>
</comment>
<dbReference type="SUPFAM" id="SSF53098">
    <property type="entry name" value="Ribonuclease H-like"/>
    <property type="match status" value="1"/>
</dbReference>
<feature type="binding site" evidence="11">
    <location>
        <position position="23"/>
    </location>
    <ligand>
        <name>a divalent metal cation</name>
        <dbReference type="ChEBI" id="CHEBI:60240"/>
    </ligand>
</feature>
<evidence type="ECO:0000256" key="11">
    <source>
        <dbReference type="PROSITE-ProRule" id="PRU01319"/>
    </source>
</evidence>
<dbReference type="GO" id="GO:0032299">
    <property type="term" value="C:ribonuclease H2 complex"/>
    <property type="evidence" value="ECO:0007669"/>
    <property type="project" value="TreeGrafter"/>
</dbReference>
<keyword evidence="5" id="KW-0963">Cytoplasm</keyword>
<dbReference type="InterPro" id="IPR012337">
    <property type="entry name" value="RNaseH-like_sf"/>
</dbReference>
<comment type="function">
    <text evidence="12">Endonuclease that specifically degrades the RNA of RNA-DNA hybrids.</text>
</comment>
<evidence type="ECO:0000256" key="6">
    <source>
        <dbReference type="ARBA" id="ARBA00022722"/>
    </source>
</evidence>
<dbReference type="InterPro" id="IPR022898">
    <property type="entry name" value="RNase_HII"/>
</dbReference>
<proteinExistence type="inferred from homology"/>
<evidence type="ECO:0000256" key="8">
    <source>
        <dbReference type="ARBA" id="ARBA00022759"/>
    </source>
</evidence>
<feature type="binding site" evidence="11">
    <location>
        <position position="22"/>
    </location>
    <ligand>
        <name>a divalent metal cation</name>
        <dbReference type="ChEBI" id="CHEBI:60240"/>
    </ligand>
</feature>
<dbReference type="PROSITE" id="PS51975">
    <property type="entry name" value="RNASE_H_2"/>
    <property type="match status" value="1"/>
</dbReference>
<evidence type="ECO:0000256" key="9">
    <source>
        <dbReference type="ARBA" id="ARBA00022801"/>
    </source>
</evidence>
<dbReference type="PANTHER" id="PTHR10954">
    <property type="entry name" value="RIBONUCLEASE H2 SUBUNIT A"/>
    <property type="match status" value="1"/>
</dbReference>
<evidence type="ECO:0000256" key="1">
    <source>
        <dbReference type="ARBA" id="ARBA00000077"/>
    </source>
</evidence>
<dbReference type="CDD" id="cd07182">
    <property type="entry name" value="RNase_HII_bacteria_HII_like"/>
    <property type="match status" value="1"/>
</dbReference>
<comment type="catalytic activity">
    <reaction evidence="1 11 12">
        <text>Endonucleolytic cleavage to 5'-phosphomonoester.</text>
        <dbReference type="EC" id="3.1.26.4"/>
    </reaction>
</comment>
<comment type="cofactor">
    <cofactor evidence="11">
        <name>Mn(2+)</name>
        <dbReference type="ChEBI" id="CHEBI:29035"/>
    </cofactor>
    <cofactor evidence="11">
        <name>Mg(2+)</name>
        <dbReference type="ChEBI" id="CHEBI:18420"/>
    </cofactor>
    <text evidence="11">Manganese or magnesium. Binds 1 divalent metal ion per monomer in the absence of substrate. May bind a second metal ion after substrate binding.</text>
</comment>
<evidence type="ECO:0000256" key="3">
    <source>
        <dbReference type="ARBA" id="ARBA00004496"/>
    </source>
</evidence>
<dbReference type="GO" id="GO:0046872">
    <property type="term" value="F:metal ion binding"/>
    <property type="evidence" value="ECO:0007669"/>
    <property type="project" value="UniProtKB-KW"/>
</dbReference>
<dbReference type="Proteomes" id="UP001174909">
    <property type="component" value="Unassembled WGS sequence"/>
</dbReference>
<evidence type="ECO:0000313" key="15">
    <source>
        <dbReference type="EMBL" id="CAI8056879.1"/>
    </source>
</evidence>
<dbReference type="HAMAP" id="MF_00052_B">
    <property type="entry name" value="RNase_HII_B"/>
    <property type="match status" value="1"/>
</dbReference>
<feature type="domain" description="RNase H type-2" evidence="14">
    <location>
        <begin position="16"/>
        <end position="203"/>
    </location>
</feature>
<evidence type="ECO:0000256" key="13">
    <source>
        <dbReference type="SAM" id="MobiDB-lite"/>
    </source>
</evidence>
<name>A0AA35TZ10_GEOBA</name>
<dbReference type="GO" id="GO:0004523">
    <property type="term" value="F:RNA-DNA hybrid ribonuclease activity"/>
    <property type="evidence" value="ECO:0007669"/>
    <property type="project" value="UniProtKB-UniRule"/>
</dbReference>
<comment type="subcellular location">
    <subcellularLocation>
        <location evidence="3">Cytoplasm</location>
    </subcellularLocation>
</comment>